<evidence type="ECO:0000313" key="2">
    <source>
        <dbReference type="EMBL" id="OTG26347.1"/>
    </source>
</evidence>
<reference evidence="3" key="1">
    <citation type="journal article" date="2017" name="Nature">
        <title>The sunflower genome provides insights into oil metabolism, flowering and Asterid evolution.</title>
        <authorList>
            <person name="Badouin H."/>
            <person name="Gouzy J."/>
            <person name="Grassa C.J."/>
            <person name="Murat F."/>
            <person name="Staton S.E."/>
            <person name="Cottret L."/>
            <person name="Lelandais-Briere C."/>
            <person name="Owens G.L."/>
            <person name="Carrere S."/>
            <person name="Mayjonade B."/>
            <person name="Legrand L."/>
            <person name="Gill N."/>
            <person name="Kane N.C."/>
            <person name="Bowers J.E."/>
            <person name="Hubner S."/>
            <person name="Bellec A."/>
            <person name="Berard A."/>
            <person name="Berges H."/>
            <person name="Blanchet N."/>
            <person name="Boniface M.C."/>
            <person name="Brunel D."/>
            <person name="Catrice O."/>
            <person name="Chaidir N."/>
            <person name="Claudel C."/>
            <person name="Donnadieu C."/>
            <person name="Faraut T."/>
            <person name="Fievet G."/>
            <person name="Helmstetter N."/>
            <person name="King M."/>
            <person name="Knapp S.J."/>
            <person name="Lai Z."/>
            <person name="Le Paslier M.C."/>
            <person name="Lippi Y."/>
            <person name="Lorenzon L."/>
            <person name="Mandel J.R."/>
            <person name="Marage G."/>
            <person name="Marchand G."/>
            <person name="Marquand E."/>
            <person name="Bret-Mestries E."/>
            <person name="Morien E."/>
            <person name="Nambeesan S."/>
            <person name="Nguyen T."/>
            <person name="Pegot-Espagnet P."/>
            <person name="Pouilly N."/>
            <person name="Raftis F."/>
            <person name="Sallet E."/>
            <person name="Schiex T."/>
            <person name="Thomas J."/>
            <person name="Vandecasteele C."/>
            <person name="Vares D."/>
            <person name="Vear F."/>
            <person name="Vautrin S."/>
            <person name="Crespi M."/>
            <person name="Mangin B."/>
            <person name="Burke J.M."/>
            <person name="Salse J."/>
            <person name="Munos S."/>
            <person name="Vincourt P."/>
            <person name="Rieseberg L.H."/>
            <person name="Langlade N.B."/>
        </authorList>
    </citation>
    <scope>NUCLEOTIDE SEQUENCE [LARGE SCALE GENOMIC DNA]</scope>
    <source>
        <strain evidence="3">cv. SF193</strain>
    </source>
</reference>
<dbReference type="AlphaFoldDB" id="A0A251USJ6"/>
<dbReference type="InParanoid" id="A0A251USJ6"/>
<evidence type="ECO:0000256" key="1">
    <source>
        <dbReference type="SAM" id="MobiDB-lite"/>
    </source>
</evidence>
<name>A0A251USJ6_HELAN</name>
<sequence length="50" mass="5836">MASPTSSDEINEFFLNVVMETTQIIIEEEETSSKQRKRQQCLNRDREGIC</sequence>
<accession>A0A251USJ6</accession>
<keyword evidence="3" id="KW-1185">Reference proteome</keyword>
<protein>
    <submittedName>
        <fullName evidence="2">Uncharacterized protein</fullName>
    </submittedName>
</protein>
<gene>
    <name evidence="2" type="ORF">HannXRQ_Chr05g0157641</name>
</gene>
<proteinExistence type="predicted"/>
<dbReference type="EMBL" id="CM007894">
    <property type="protein sequence ID" value="OTG26347.1"/>
    <property type="molecule type" value="Genomic_DNA"/>
</dbReference>
<evidence type="ECO:0000313" key="3">
    <source>
        <dbReference type="Proteomes" id="UP000215914"/>
    </source>
</evidence>
<feature type="region of interest" description="Disordered" evidence="1">
    <location>
        <begin position="29"/>
        <end position="50"/>
    </location>
</feature>
<dbReference type="Proteomes" id="UP000215914">
    <property type="component" value="Chromosome 5"/>
</dbReference>
<organism evidence="2 3">
    <name type="scientific">Helianthus annuus</name>
    <name type="common">Common sunflower</name>
    <dbReference type="NCBI Taxonomy" id="4232"/>
    <lineage>
        <taxon>Eukaryota</taxon>
        <taxon>Viridiplantae</taxon>
        <taxon>Streptophyta</taxon>
        <taxon>Embryophyta</taxon>
        <taxon>Tracheophyta</taxon>
        <taxon>Spermatophyta</taxon>
        <taxon>Magnoliopsida</taxon>
        <taxon>eudicotyledons</taxon>
        <taxon>Gunneridae</taxon>
        <taxon>Pentapetalae</taxon>
        <taxon>asterids</taxon>
        <taxon>campanulids</taxon>
        <taxon>Asterales</taxon>
        <taxon>Asteraceae</taxon>
        <taxon>Asteroideae</taxon>
        <taxon>Heliantheae alliance</taxon>
        <taxon>Heliantheae</taxon>
        <taxon>Helianthus</taxon>
    </lineage>
</organism>